<dbReference type="AlphaFoldDB" id="A0A941ILH6"/>
<accession>A0A941ILH6</accession>
<dbReference type="InterPro" id="IPR036271">
    <property type="entry name" value="Tet_transcr_reg_TetR-rel_C_sf"/>
</dbReference>
<keyword evidence="5" id="KW-1185">Reference proteome</keyword>
<dbReference type="RefSeq" id="WP_212527549.1">
    <property type="nucleotide sequence ID" value="NZ_JAGSOG010000021.1"/>
</dbReference>
<dbReference type="InterPro" id="IPR009057">
    <property type="entry name" value="Homeodomain-like_sf"/>
</dbReference>
<evidence type="ECO:0000313" key="5">
    <source>
        <dbReference type="Proteomes" id="UP000675781"/>
    </source>
</evidence>
<evidence type="ECO:0000259" key="3">
    <source>
        <dbReference type="PROSITE" id="PS50977"/>
    </source>
</evidence>
<proteinExistence type="predicted"/>
<organism evidence="4 5">
    <name type="scientific">Actinospica durhamensis</name>
    <dbReference type="NCBI Taxonomy" id="1508375"/>
    <lineage>
        <taxon>Bacteria</taxon>
        <taxon>Bacillati</taxon>
        <taxon>Actinomycetota</taxon>
        <taxon>Actinomycetes</taxon>
        <taxon>Catenulisporales</taxon>
        <taxon>Actinospicaceae</taxon>
        <taxon>Actinospica</taxon>
    </lineage>
</organism>
<evidence type="ECO:0000256" key="1">
    <source>
        <dbReference type="ARBA" id="ARBA00023125"/>
    </source>
</evidence>
<dbReference type="GO" id="GO:0003700">
    <property type="term" value="F:DNA-binding transcription factor activity"/>
    <property type="evidence" value="ECO:0007669"/>
    <property type="project" value="TreeGrafter"/>
</dbReference>
<dbReference type="InterPro" id="IPR001647">
    <property type="entry name" value="HTH_TetR"/>
</dbReference>
<name>A0A941ILH6_9ACTN</name>
<feature type="domain" description="HTH tetR-type" evidence="3">
    <location>
        <begin position="1"/>
        <end position="61"/>
    </location>
</feature>
<feature type="DNA-binding region" description="H-T-H motif" evidence="2">
    <location>
        <begin position="24"/>
        <end position="43"/>
    </location>
</feature>
<dbReference type="Proteomes" id="UP000675781">
    <property type="component" value="Unassembled WGS sequence"/>
</dbReference>
<dbReference type="Pfam" id="PF00440">
    <property type="entry name" value="TetR_N"/>
    <property type="match status" value="1"/>
</dbReference>
<protein>
    <submittedName>
        <fullName evidence="4">TetR/AcrR family transcriptional regulator</fullName>
    </submittedName>
</protein>
<dbReference type="Gene3D" id="1.10.357.10">
    <property type="entry name" value="Tetracycline Repressor, domain 2"/>
    <property type="match status" value="1"/>
</dbReference>
<sequence length="190" mass="20796">MGNREALLEGAKRCLLEKGYARTTARDIAEAAGVSLAAIGYHFGSKESLLEQAFMGAMEDWFDDGDDTHEESPTGSIEQFRAFFDEILTSFPERRSLLRLNMEMGLEGAHNEALGHFMAGAVQYGRLELAKAFQGLTPERDGALAQSVGSFYSVLMTGLVAQYLMDRENFPTASDLAEGLLYIAERLPGA</sequence>
<reference evidence="4" key="1">
    <citation type="submission" date="2021-04" db="EMBL/GenBank/DDBJ databases">
        <title>Genome based classification of Actinospica acidithermotolerans sp. nov., an actinobacterium isolated from an Indonesian hot spring.</title>
        <authorList>
            <person name="Kusuma A.B."/>
            <person name="Putra K.E."/>
            <person name="Nafisah S."/>
            <person name="Loh J."/>
            <person name="Nouioui I."/>
            <person name="Goodfellow M."/>
        </authorList>
    </citation>
    <scope>NUCLEOTIDE SEQUENCE</scope>
    <source>
        <strain evidence="4">CSCA 57</strain>
    </source>
</reference>
<dbReference type="InterPro" id="IPR050109">
    <property type="entry name" value="HTH-type_TetR-like_transc_reg"/>
</dbReference>
<evidence type="ECO:0000313" key="4">
    <source>
        <dbReference type="EMBL" id="MBR7833025.1"/>
    </source>
</evidence>
<dbReference type="EMBL" id="JAGSOG010000021">
    <property type="protein sequence ID" value="MBR7833025.1"/>
    <property type="molecule type" value="Genomic_DNA"/>
</dbReference>
<dbReference type="SUPFAM" id="SSF48498">
    <property type="entry name" value="Tetracyclin repressor-like, C-terminal domain"/>
    <property type="match status" value="1"/>
</dbReference>
<keyword evidence="1 2" id="KW-0238">DNA-binding</keyword>
<dbReference type="PROSITE" id="PS50977">
    <property type="entry name" value="HTH_TETR_2"/>
    <property type="match status" value="1"/>
</dbReference>
<dbReference type="PANTHER" id="PTHR30055">
    <property type="entry name" value="HTH-TYPE TRANSCRIPTIONAL REGULATOR RUTR"/>
    <property type="match status" value="1"/>
</dbReference>
<dbReference type="GO" id="GO:0000976">
    <property type="term" value="F:transcription cis-regulatory region binding"/>
    <property type="evidence" value="ECO:0007669"/>
    <property type="project" value="TreeGrafter"/>
</dbReference>
<evidence type="ECO:0000256" key="2">
    <source>
        <dbReference type="PROSITE-ProRule" id="PRU00335"/>
    </source>
</evidence>
<dbReference type="SUPFAM" id="SSF46689">
    <property type="entry name" value="Homeodomain-like"/>
    <property type="match status" value="1"/>
</dbReference>
<gene>
    <name evidence="4" type="ORF">KDL01_07110</name>
</gene>
<dbReference type="PANTHER" id="PTHR30055:SF219">
    <property type="entry name" value="TRANSCRIPTIONAL REGULATORY PROTEIN"/>
    <property type="match status" value="1"/>
</dbReference>
<comment type="caution">
    <text evidence="4">The sequence shown here is derived from an EMBL/GenBank/DDBJ whole genome shotgun (WGS) entry which is preliminary data.</text>
</comment>
<dbReference type="PRINTS" id="PR00455">
    <property type="entry name" value="HTHTETR"/>
</dbReference>